<dbReference type="SUPFAM" id="SSF55729">
    <property type="entry name" value="Acyl-CoA N-acyltransferases (Nat)"/>
    <property type="match status" value="1"/>
</dbReference>
<evidence type="ECO:0000313" key="5">
    <source>
        <dbReference type="Proteomes" id="UP001597402"/>
    </source>
</evidence>
<evidence type="ECO:0000256" key="2">
    <source>
        <dbReference type="ARBA" id="ARBA00023315"/>
    </source>
</evidence>
<dbReference type="RefSeq" id="WP_376871708.1">
    <property type="nucleotide sequence ID" value="NZ_JBHUHP010000001.1"/>
</dbReference>
<evidence type="ECO:0000259" key="3">
    <source>
        <dbReference type="PROSITE" id="PS51186"/>
    </source>
</evidence>
<protein>
    <submittedName>
        <fullName evidence="4">GNAT family N-acetyltransferase</fullName>
        <ecNumber evidence="4">2.3.-.-</ecNumber>
    </submittedName>
</protein>
<dbReference type="GO" id="GO:0016746">
    <property type="term" value="F:acyltransferase activity"/>
    <property type="evidence" value="ECO:0007669"/>
    <property type="project" value="UniProtKB-KW"/>
</dbReference>
<comment type="caution">
    <text evidence="4">The sequence shown here is derived from an EMBL/GenBank/DDBJ whole genome shotgun (WGS) entry which is preliminary data.</text>
</comment>
<sequence>MTEAVELRARRREDADVLAAIHTRSRAAAMPWLAVLHDEAETRGWMRGVVLAHQQVLVAERDGRPVGFAAVEGEWLEQLYVAPESIGTGVGQALLDAVKADRPTGLSLYVFARNTRARRFYEAAGFVLVAESDGRDNEEREPDCTYRWSGISG</sequence>
<dbReference type="EMBL" id="JBHUHP010000001">
    <property type="protein sequence ID" value="MFD2090608.1"/>
    <property type="molecule type" value="Genomic_DNA"/>
</dbReference>
<evidence type="ECO:0000256" key="1">
    <source>
        <dbReference type="ARBA" id="ARBA00022679"/>
    </source>
</evidence>
<keyword evidence="5" id="KW-1185">Reference proteome</keyword>
<dbReference type="CDD" id="cd04301">
    <property type="entry name" value="NAT_SF"/>
    <property type="match status" value="1"/>
</dbReference>
<feature type="domain" description="N-acetyltransferase" evidence="3">
    <location>
        <begin position="5"/>
        <end position="151"/>
    </location>
</feature>
<keyword evidence="2 4" id="KW-0012">Acyltransferase</keyword>
<organism evidence="4 5">
    <name type="scientific">Blastococcus deserti</name>
    <dbReference type="NCBI Taxonomy" id="2259033"/>
    <lineage>
        <taxon>Bacteria</taxon>
        <taxon>Bacillati</taxon>
        <taxon>Actinomycetota</taxon>
        <taxon>Actinomycetes</taxon>
        <taxon>Geodermatophilales</taxon>
        <taxon>Geodermatophilaceae</taxon>
        <taxon>Blastococcus</taxon>
    </lineage>
</organism>
<dbReference type="Proteomes" id="UP001597402">
    <property type="component" value="Unassembled WGS sequence"/>
</dbReference>
<dbReference type="InterPro" id="IPR016181">
    <property type="entry name" value="Acyl_CoA_acyltransferase"/>
</dbReference>
<dbReference type="PROSITE" id="PS51186">
    <property type="entry name" value="GNAT"/>
    <property type="match status" value="1"/>
</dbReference>
<name>A0ABW4X7P6_9ACTN</name>
<dbReference type="EC" id="2.3.-.-" evidence="4"/>
<keyword evidence="1 4" id="KW-0808">Transferase</keyword>
<proteinExistence type="predicted"/>
<reference evidence="5" key="1">
    <citation type="journal article" date="2019" name="Int. J. Syst. Evol. Microbiol.">
        <title>The Global Catalogue of Microorganisms (GCM) 10K type strain sequencing project: providing services to taxonomists for standard genome sequencing and annotation.</title>
        <authorList>
            <consortium name="The Broad Institute Genomics Platform"/>
            <consortium name="The Broad Institute Genome Sequencing Center for Infectious Disease"/>
            <person name="Wu L."/>
            <person name="Ma J."/>
        </authorList>
    </citation>
    <scope>NUCLEOTIDE SEQUENCE [LARGE SCALE GENOMIC DNA]</scope>
    <source>
        <strain evidence="5">JCM 3338</strain>
    </source>
</reference>
<dbReference type="InterPro" id="IPR000182">
    <property type="entry name" value="GNAT_dom"/>
</dbReference>
<gene>
    <name evidence="4" type="ORF">ACFSHS_03385</name>
</gene>
<evidence type="ECO:0000313" key="4">
    <source>
        <dbReference type="EMBL" id="MFD2090608.1"/>
    </source>
</evidence>
<dbReference type="PANTHER" id="PTHR43800:SF1">
    <property type="entry name" value="PEPTIDYL-LYSINE N-ACETYLTRANSFERASE YJAB"/>
    <property type="match status" value="1"/>
</dbReference>
<dbReference type="PANTHER" id="PTHR43800">
    <property type="entry name" value="PEPTIDYL-LYSINE N-ACETYLTRANSFERASE YJAB"/>
    <property type="match status" value="1"/>
</dbReference>
<dbReference type="Pfam" id="PF13508">
    <property type="entry name" value="Acetyltransf_7"/>
    <property type="match status" value="1"/>
</dbReference>
<accession>A0ABW4X7P6</accession>
<dbReference type="Gene3D" id="3.40.630.30">
    <property type="match status" value="1"/>
</dbReference>